<dbReference type="Ensembl" id="ENSJHYT00000002056.1">
    <property type="protein sequence ID" value="ENSJHYP00000001644.1"/>
    <property type="gene ID" value="ENSJHYG00000001434.1"/>
</dbReference>
<reference evidence="1" key="2">
    <citation type="submission" date="2025-09" db="UniProtKB">
        <authorList>
            <consortium name="Ensembl"/>
        </authorList>
    </citation>
    <scope>IDENTIFICATION</scope>
</reference>
<reference evidence="1" key="1">
    <citation type="submission" date="2025-08" db="UniProtKB">
        <authorList>
            <consortium name="Ensembl"/>
        </authorList>
    </citation>
    <scope>IDENTIFICATION</scope>
</reference>
<protein>
    <recommendedName>
        <fullName evidence="3">Secreted protein</fullName>
    </recommendedName>
</protein>
<keyword evidence="2" id="KW-1185">Reference proteome</keyword>
<dbReference type="AlphaFoldDB" id="A0A8C5ICY9"/>
<evidence type="ECO:0008006" key="3">
    <source>
        <dbReference type="Google" id="ProtNLM"/>
    </source>
</evidence>
<evidence type="ECO:0000313" key="1">
    <source>
        <dbReference type="Ensembl" id="ENSJHYP00000001644.1"/>
    </source>
</evidence>
<dbReference type="Proteomes" id="UP000694408">
    <property type="component" value="Unplaced"/>
</dbReference>
<sequence length="77" mass="8355">MGVLSRGLSGSSAAALGAPMQWGGLGPEQNFLRVAYLTCFFSIWKLPSECCLDLECFFPFSPEQCVNPNNLIISVHS</sequence>
<evidence type="ECO:0000313" key="2">
    <source>
        <dbReference type="Proteomes" id="UP000694408"/>
    </source>
</evidence>
<proteinExistence type="predicted"/>
<organism evidence="1 2">
    <name type="scientific">Junco hyemalis</name>
    <name type="common">Dark-eyed junco</name>
    <dbReference type="NCBI Taxonomy" id="40217"/>
    <lineage>
        <taxon>Eukaryota</taxon>
        <taxon>Metazoa</taxon>
        <taxon>Chordata</taxon>
        <taxon>Craniata</taxon>
        <taxon>Vertebrata</taxon>
        <taxon>Euteleostomi</taxon>
        <taxon>Archelosauria</taxon>
        <taxon>Archosauria</taxon>
        <taxon>Dinosauria</taxon>
        <taxon>Saurischia</taxon>
        <taxon>Theropoda</taxon>
        <taxon>Coelurosauria</taxon>
        <taxon>Aves</taxon>
        <taxon>Neognathae</taxon>
        <taxon>Neoaves</taxon>
        <taxon>Telluraves</taxon>
        <taxon>Australaves</taxon>
        <taxon>Passeriformes</taxon>
        <taxon>Passerellidae</taxon>
        <taxon>Junco</taxon>
    </lineage>
</organism>
<accession>A0A8C5ICY9</accession>
<name>A0A8C5ICY9_JUNHY</name>